<dbReference type="EMBL" id="CAUEEQ010029254">
    <property type="protein sequence ID" value="CAJ0948924.1"/>
    <property type="molecule type" value="Genomic_DNA"/>
</dbReference>
<evidence type="ECO:0000256" key="1">
    <source>
        <dbReference type="SAM" id="MobiDB-lite"/>
    </source>
</evidence>
<feature type="region of interest" description="Disordered" evidence="1">
    <location>
        <begin position="541"/>
        <end position="572"/>
    </location>
</feature>
<comment type="caution">
    <text evidence="2">The sequence shown here is derived from an EMBL/GenBank/DDBJ whole genome shotgun (WGS) entry which is preliminary data.</text>
</comment>
<gene>
    <name evidence="2" type="ORF">RIMI_LOCUS12372960</name>
</gene>
<dbReference type="Proteomes" id="UP001176940">
    <property type="component" value="Unassembled WGS sequence"/>
</dbReference>
<keyword evidence="3" id="KW-1185">Reference proteome</keyword>
<accession>A0ABN9LRP6</accession>
<protein>
    <submittedName>
        <fullName evidence="2">Uncharacterized protein</fullName>
    </submittedName>
</protein>
<reference evidence="2" key="1">
    <citation type="submission" date="2023-07" db="EMBL/GenBank/DDBJ databases">
        <authorList>
            <person name="Stuckert A."/>
        </authorList>
    </citation>
    <scope>NUCLEOTIDE SEQUENCE</scope>
</reference>
<evidence type="ECO:0000313" key="2">
    <source>
        <dbReference type="EMBL" id="CAJ0948924.1"/>
    </source>
</evidence>
<organism evidence="2 3">
    <name type="scientific">Ranitomeya imitator</name>
    <name type="common">mimic poison frog</name>
    <dbReference type="NCBI Taxonomy" id="111125"/>
    <lineage>
        <taxon>Eukaryota</taxon>
        <taxon>Metazoa</taxon>
        <taxon>Chordata</taxon>
        <taxon>Craniata</taxon>
        <taxon>Vertebrata</taxon>
        <taxon>Euteleostomi</taxon>
        <taxon>Amphibia</taxon>
        <taxon>Batrachia</taxon>
        <taxon>Anura</taxon>
        <taxon>Neobatrachia</taxon>
        <taxon>Hyloidea</taxon>
        <taxon>Dendrobatidae</taxon>
        <taxon>Dendrobatinae</taxon>
        <taxon>Ranitomeya</taxon>
    </lineage>
</organism>
<proteinExistence type="predicted"/>
<name>A0ABN9LRP6_9NEOB</name>
<dbReference type="PANTHER" id="PTHR16151:SF2">
    <property type="entry name" value="HAUS AUGMIN-LIKE COMPLEX SUBUNIT 6"/>
    <property type="match status" value="1"/>
</dbReference>
<dbReference type="PANTHER" id="PTHR16151">
    <property type="entry name" value="HAUS AUGMIN-LIKE COMPLEX SUBUNIT 6"/>
    <property type="match status" value="1"/>
</dbReference>
<sequence>MQPAVLGDLFLPQLNDLHLLASITAMAQLSMELLSPNSTGEDSFVQRTPTSTIEKRLDFWAWQYHQIINKLMMAISLGSTVAQWLALQPCSAGVLGSNPTQDNICKEFHGIQGKHRVTKRGPALSYPIFTLVTGIVGRWRAVFVTALQRPNSDAAAIRIVVGIAAASLNVADYIVDESQNSTSDRGTELEDLIGMLSSDPFLSRKEIPRTPENLNIRTSWRKAIQTEEFSDVSSPLEVRDTESPAELESAHCSQIDLSMACFLSTSHLSEQNESPGPPVATGALMSTSLKEAPLNQSALHLPTSALLPENDNLKPSEQSRMFSPLVENDQAHLLERQSSRKIMDSTILLASLKLENASAHTTLSWNSSTAADYNNCLDSHEEIQFGILHETLPEGAGNVSLNSTTSLETSETHKNISRGDQLLLNSNSMDRKLDIDSIRSRYEALKKTLSASLLDDETDHYRVPLYKFGKHKSESNLLADSGNAFSPLDKGLVLNLEHSMTQSPKGRRFSLPQLISFSPAEDVHVRRLEELSDVFDSRDSGALNETIDLPPPELDPQTCTDEGEGQLIKLES</sequence>
<evidence type="ECO:0000313" key="3">
    <source>
        <dbReference type="Proteomes" id="UP001176940"/>
    </source>
</evidence>
<dbReference type="InterPro" id="IPR026797">
    <property type="entry name" value="HAUS_6"/>
</dbReference>